<sequence>ITGSIVVGKLLNSSYAQVEAAYRAEHNVPCKEKLCKQSVPVDFPIEKARLKHIPWITAVFIVSIMAYGIAVGDTSLTKLPGWIAVPLILQFLIAASSNAVFAISQTLVSDLCPGKGASSTAINNLVRCSMGAVGVAVVNRMIMAMGSAPTFAGLGLLTIAVFPLSAVQWYWAMSWRAKR</sequence>
<dbReference type="GO" id="GO:0005886">
    <property type="term" value="C:plasma membrane"/>
    <property type="evidence" value="ECO:0007669"/>
    <property type="project" value="TreeGrafter"/>
</dbReference>
<dbReference type="GO" id="GO:0022857">
    <property type="term" value="F:transmembrane transporter activity"/>
    <property type="evidence" value="ECO:0007669"/>
    <property type="project" value="TreeGrafter"/>
</dbReference>
<dbReference type="OrthoDB" id="440553at2759"/>
<evidence type="ECO:0000313" key="7">
    <source>
        <dbReference type="Proteomes" id="UP000800096"/>
    </source>
</evidence>
<evidence type="ECO:0000313" key="6">
    <source>
        <dbReference type="EMBL" id="KAF1915760.1"/>
    </source>
</evidence>
<dbReference type="AlphaFoldDB" id="A0A6A5QLR2"/>
<proteinExistence type="predicted"/>
<organism evidence="6 7">
    <name type="scientific">Ampelomyces quisqualis</name>
    <name type="common">Powdery mildew agent</name>
    <dbReference type="NCBI Taxonomy" id="50730"/>
    <lineage>
        <taxon>Eukaryota</taxon>
        <taxon>Fungi</taxon>
        <taxon>Dikarya</taxon>
        <taxon>Ascomycota</taxon>
        <taxon>Pezizomycotina</taxon>
        <taxon>Dothideomycetes</taxon>
        <taxon>Pleosporomycetidae</taxon>
        <taxon>Pleosporales</taxon>
        <taxon>Pleosporineae</taxon>
        <taxon>Phaeosphaeriaceae</taxon>
        <taxon>Ampelomyces</taxon>
    </lineage>
</organism>
<feature type="transmembrane region" description="Helical" evidence="5">
    <location>
        <begin position="124"/>
        <end position="145"/>
    </location>
</feature>
<dbReference type="Proteomes" id="UP000800096">
    <property type="component" value="Unassembled WGS sequence"/>
</dbReference>
<protein>
    <recommendedName>
        <fullName evidence="8">Major facilitator superfamily domain-containing protein</fullName>
    </recommendedName>
</protein>
<feature type="transmembrane region" description="Helical" evidence="5">
    <location>
        <begin position="82"/>
        <end position="103"/>
    </location>
</feature>
<keyword evidence="7" id="KW-1185">Reference proteome</keyword>
<evidence type="ECO:0000256" key="5">
    <source>
        <dbReference type="SAM" id="Phobius"/>
    </source>
</evidence>
<gene>
    <name evidence="6" type="ORF">BDU57DRAFT_433584</name>
</gene>
<dbReference type="PANTHER" id="PTHR23502:SF26">
    <property type="entry name" value="MAJOR FACILITATOR SUPERFAMILY (MFS) PROFILE DOMAIN-CONTAINING PROTEIN"/>
    <property type="match status" value="1"/>
</dbReference>
<evidence type="ECO:0000256" key="2">
    <source>
        <dbReference type="ARBA" id="ARBA00022692"/>
    </source>
</evidence>
<feature type="transmembrane region" description="Helical" evidence="5">
    <location>
        <begin position="151"/>
        <end position="172"/>
    </location>
</feature>
<feature type="non-terminal residue" evidence="6">
    <location>
        <position position="179"/>
    </location>
</feature>
<dbReference type="Gene3D" id="1.20.1250.20">
    <property type="entry name" value="MFS general substrate transporter like domains"/>
    <property type="match status" value="1"/>
</dbReference>
<feature type="transmembrane region" description="Helical" evidence="5">
    <location>
        <begin position="53"/>
        <end position="70"/>
    </location>
</feature>
<feature type="non-terminal residue" evidence="6">
    <location>
        <position position="1"/>
    </location>
</feature>
<name>A0A6A5QLR2_AMPQU</name>
<keyword evidence="2 5" id="KW-0812">Transmembrane</keyword>
<dbReference type="SUPFAM" id="SSF103473">
    <property type="entry name" value="MFS general substrate transporter"/>
    <property type="match status" value="1"/>
</dbReference>
<keyword evidence="3 5" id="KW-1133">Transmembrane helix</keyword>
<dbReference type="PANTHER" id="PTHR23502">
    <property type="entry name" value="MAJOR FACILITATOR SUPERFAMILY"/>
    <property type="match status" value="1"/>
</dbReference>
<evidence type="ECO:0000256" key="3">
    <source>
        <dbReference type="ARBA" id="ARBA00022989"/>
    </source>
</evidence>
<dbReference type="InterPro" id="IPR036259">
    <property type="entry name" value="MFS_trans_sf"/>
</dbReference>
<reference evidence="6" key="1">
    <citation type="journal article" date="2020" name="Stud. Mycol.">
        <title>101 Dothideomycetes genomes: a test case for predicting lifestyles and emergence of pathogens.</title>
        <authorList>
            <person name="Haridas S."/>
            <person name="Albert R."/>
            <person name="Binder M."/>
            <person name="Bloem J."/>
            <person name="Labutti K."/>
            <person name="Salamov A."/>
            <person name="Andreopoulos B."/>
            <person name="Baker S."/>
            <person name="Barry K."/>
            <person name="Bills G."/>
            <person name="Bluhm B."/>
            <person name="Cannon C."/>
            <person name="Castanera R."/>
            <person name="Culley D."/>
            <person name="Daum C."/>
            <person name="Ezra D."/>
            <person name="Gonzalez J."/>
            <person name="Henrissat B."/>
            <person name="Kuo A."/>
            <person name="Liang C."/>
            <person name="Lipzen A."/>
            <person name="Lutzoni F."/>
            <person name="Magnuson J."/>
            <person name="Mondo S."/>
            <person name="Nolan M."/>
            <person name="Ohm R."/>
            <person name="Pangilinan J."/>
            <person name="Park H.-J."/>
            <person name="Ramirez L."/>
            <person name="Alfaro M."/>
            <person name="Sun H."/>
            <person name="Tritt A."/>
            <person name="Yoshinaga Y."/>
            <person name="Zwiers L.-H."/>
            <person name="Turgeon B."/>
            <person name="Goodwin S."/>
            <person name="Spatafora J."/>
            <person name="Crous P."/>
            <person name="Grigoriev I."/>
        </authorList>
    </citation>
    <scope>NUCLEOTIDE SEQUENCE</scope>
    <source>
        <strain evidence="6">HMLAC05119</strain>
    </source>
</reference>
<accession>A0A6A5QLR2</accession>
<dbReference type="EMBL" id="ML979135">
    <property type="protein sequence ID" value="KAF1915760.1"/>
    <property type="molecule type" value="Genomic_DNA"/>
</dbReference>
<evidence type="ECO:0000256" key="1">
    <source>
        <dbReference type="ARBA" id="ARBA00004141"/>
    </source>
</evidence>
<evidence type="ECO:0000256" key="4">
    <source>
        <dbReference type="ARBA" id="ARBA00023136"/>
    </source>
</evidence>
<comment type="subcellular location">
    <subcellularLocation>
        <location evidence="1">Membrane</location>
        <topology evidence="1">Multi-pass membrane protein</topology>
    </subcellularLocation>
</comment>
<evidence type="ECO:0008006" key="8">
    <source>
        <dbReference type="Google" id="ProtNLM"/>
    </source>
</evidence>
<keyword evidence="4 5" id="KW-0472">Membrane</keyword>